<evidence type="ECO:0000313" key="2">
    <source>
        <dbReference type="Proteomes" id="UP000320762"/>
    </source>
</evidence>
<dbReference type="EMBL" id="VDMD01000006">
    <property type="protein sequence ID" value="TRM64873.1"/>
    <property type="molecule type" value="Genomic_DNA"/>
</dbReference>
<name>A0A550CJB3_9AGAR</name>
<gene>
    <name evidence="1" type="ORF">BD626DRAFT_567734</name>
</gene>
<organism evidence="1 2">
    <name type="scientific">Schizophyllum amplum</name>
    <dbReference type="NCBI Taxonomy" id="97359"/>
    <lineage>
        <taxon>Eukaryota</taxon>
        <taxon>Fungi</taxon>
        <taxon>Dikarya</taxon>
        <taxon>Basidiomycota</taxon>
        <taxon>Agaricomycotina</taxon>
        <taxon>Agaricomycetes</taxon>
        <taxon>Agaricomycetidae</taxon>
        <taxon>Agaricales</taxon>
        <taxon>Schizophyllaceae</taxon>
        <taxon>Schizophyllum</taxon>
    </lineage>
</organism>
<proteinExistence type="predicted"/>
<dbReference type="Proteomes" id="UP000320762">
    <property type="component" value="Unassembled WGS sequence"/>
</dbReference>
<comment type="caution">
    <text evidence="1">The sequence shown here is derived from an EMBL/GenBank/DDBJ whole genome shotgun (WGS) entry which is preliminary data.</text>
</comment>
<evidence type="ECO:0000313" key="1">
    <source>
        <dbReference type="EMBL" id="TRM64873.1"/>
    </source>
</evidence>
<sequence>MLSKSNSTSNLPSLFRKIFLTARRPSATISATPAFFVDDFDSTYDFSLDRVDARAGLGLGHPSSSSLNTIADPVVVSSPQPDMKKKKKGIFGLSLFSRTPASPVSTVPSAFASAFPYPSPLDRPLYPKATESPVSPSHTTTMSRAAAHTLRPASFPRRFLYAIPEELPSPCLDGPSPRLGSPLLGSLPRHRGPLLVFDPITDSFSFYRSPLLGPPPSF</sequence>
<accession>A0A550CJB3</accession>
<keyword evidence="2" id="KW-1185">Reference proteome</keyword>
<protein>
    <submittedName>
        <fullName evidence="1">Uncharacterized protein</fullName>
    </submittedName>
</protein>
<reference evidence="1 2" key="1">
    <citation type="journal article" date="2019" name="New Phytol.">
        <title>Comparative genomics reveals unique wood-decay strategies and fruiting body development in the Schizophyllaceae.</title>
        <authorList>
            <person name="Almasi E."/>
            <person name="Sahu N."/>
            <person name="Krizsan K."/>
            <person name="Balint B."/>
            <person name="Kovacs G.M."/>
            <person name="Kiss B."/>
            <person name="Cseklye J."/>
            <person name="Drula E."/>
            <person name="Henrissat B."/>
            <person name="Nagy I."/>
            <person name="Chovatia M."/>
            <person name="Adam C."/>
            <person name="LaButti K."/>
            <person name="Lipzen A."/>
            <person name="Riley R."/>
            <person name="Grigoriev I.V."/>
            <person name="Nagy L.G."/>
        </authorList>
    </citation>
    <scope>NUCLEOTIDE SEQUENCE [LARGE SCALE GENOMIC DNA]</scope>
    <source>
        <strain evidence="1 2">NL-1724</strain>
    </source>
</reference>
<dbReference type="OrthoDB" id="10509598at2759"/>
<dbReference type="AlphaFoldDB" id="A0A550CJB3"/>